<feature type="transmembrane region" description="Helical" evidence="2">
    <location>
        <begin position="142"/>
        <end position="165"/>
    </location>
</feature>
<feature type="transmembrane region" description="Helical" evidence="2">
    <location>
        <begin position="69"/>
        <end position="89"/>
    </location>
</feature>
<feature type="transmembrane region" description="Helical" evidence="2">
    <location>
        <begin position="95"/>
        <end position="112"/>
    </location>
</feature>
<dbReference type="RefSeq" id="WP_187722058.1">
    <property type="nucleotide sequence ID" value="NZ_CP060789.1"/>
</dbReference>
<dbReference type="Proteomes" id="UP000516117">
    <property type="component" value="Chromosome"/>
</dbReference>
<accession>A0A7H0H8U3</accession>
<feature type="transmembrane region" description="Helical" evidence="2">
    <location>
        <begin position="46"/>
        <end position="62"/>
    </location>
</feature>
<dbReference type="EMBL" id="CP060789">
    <property type="protein sequence ID" value="QNP56959.1"/>
    <property type="molecule type" value="Genomic_DNA"/>
</dbReference>
<evidence type="ECO:0000313" key="4">
    <source>
        <dbReference type="Proteomes" id="UP000516117"/>
    </source>
</evidence>
<evidence type="ECO:0000256" key="2">
    <source>
        <dbReference type="SAM" id="Phobius"/>
    </source>
</evidence>
<keyword evidence="2" id="KW-1133">Transmembrane helix</keyword>
<evidence type="ECO:0000313" key="3">
    <source>
        <dbReference type="EMBL" id="QNP56959.1"/>
    </source>
</evidence>
<gene>
    <name evidence="3" type="ORF">H9L22_06420</name>
</gene>
<protein>
    <submittedName>
        <fullName evidence="3">Uncharacterized protein</fullName>
    </submittedName>
</protein>
<dbReference type="KEGG" id="tdf:H9L22_06420"/>
<evidence type="ECO:0000256" key="1">
    <source>
        <dbReference type="SAM" id="MobiDB-lite"/>
    </source>
</evidence>
<sequence length="305" mass="31954">MEDVTSSGSGAAGLATRAARWTIALAWAMGLCSGLLSGFLSTGTPVVWLGYALALLGTFLLTDPRDAPLTLWRALAVVACSVAIAVIVLAQRPTGAVYLFDFASFLVALLIARGNARQGVLGGALMVLAAVAWGWATGAQPTAVAALVSLAVMAQVLGPLWRLVLRWIVGRARGHRSASAAAERITQAALQADRLRVIELNQVRAMAEPVLREIAAGVPLTGELRRRIAIVEGALRDRLRAPAFQQPVLIDAVASLRADDTDVTVVSPTTWTSSASTSPTPSPRRSPRERDASCCAPPSAETGCM</sequence>
<name>A0A7H0H8U3_9ACTN</name>
<proteinExistence type="predicted"/>
<keyword evidence="2" id="KW-0472">Membrane</keyword>
<feature type="transmembrane region" description="Helical" evidence="2">
    <location>
        <begin position="21"/>
        <end position="40"/>
    </location>
</feature>
<feature type="transmembrane region" description="Helical" evidence="2">
    <location>
        <begin position="119"/>
        <end position="136"/>
    </location>
</feature>
<organism evidence="3 4">
    <name type="scientific">Tessaracoccus defluvii</name>
    <dbReference type="NCBI Taxonomy" id="1285901"/>
    <lineage>
        <taxon>Bacteria</taxon>
        <taxon>Bacillati</taxon>
        <taxon>Actinomycetota</taxon>
        <taxon>Actinomycetes</taxon>
        <taxon>Propionibacteriales</taxon>
        <taxon>Propionibacteriaceae</taxon>
        <taxon>Tessaracoccus</taxon>
    </lineage>
</organism>
<keyword evidence="2" id="KW-0812">Transmembrane</keyword>
<feature type="region of interest" description="Disordered" evidence="1">
    <location>
        <begin position="268"/>
        <end position="305"/>
    </location>
</feature>
<reference evidence="3 4" key="1">
    <citation type="submission" date="2020-08" db="EMBL/GenBank/DDBJ databases">
        <title>Genome sequence of Tessaracoccus defluvii JCM 17540T.</title>
        <authorList>
            <person name="Hyun D.-W."/>
            <person name="Bae J.-W."/>
        </authorList>
    </citation>
    <scope>NUCLEOTIDE SEQUENCE [LARGE SCALE GENOMIC DNA]</scope>
    <source>
        <strain evidence="3 4">JCM 17540</strain>
    </source>
</reference>
<feature type="compositionally biased region" description="Low complexity" evidence="1">
    <location>
        <begin position="268"/>
        <end position="279"/>
    </location>
</feature>
<keyword evidence="4" id="KW-1185">Reference proteome</keyword>
<dbReference type="AlphaFoldDB" id="A0A7H0H8U3"/>